<keyword evidence="6" id="KW-0408">Iron</keyword>
<keyword evidence="7" id="KW-0503">Monooxygenase</keyword>
<proteinExistence type="inferred from homology"/>
<name>A0A7J7L8B0_9MAGN</name>
<evidence type="ECO:0000256" key="3">
    <source>
        <dbReference type="ARBA" id="ARBA00022617"/>
    </source>
</evidence>
<dbReference type="GO" id="GO:0004497">
    <property type="term" value="F:monooxygenase activity"/>
    <property type="evidence" value="ECO:0007669"/>
    <property type="project" value="UniProtKB-KW"/>
</dbReference>
<keyword evidence="8" id="KW-1133">Transmembrane helix</keyword>
<feature type="transmembrane region" description="Helical" evidence="8">
    <location>
        <begin position="128"/>
        <end position="153"/>
    </location>
</feature>
<reference evidence="9 10" key="1">
    <citation type="journal article" date="2020" name="IScience">
        <title>Genome Sequencing of the Endangered Kingdonia uniflora (Circaeasteraceae, Ranunculales) Reveals Potential Mechanisms of Evolutionary Specialization.</title>
        <authorList>
            <person name="Sun Y."/>
            <person name="Deng T."/>
            <person name="Zhang A."/>
            <person name="Moore M.J."/>
            <person name="Landis J.B."/>
            <person name="Lin N."/>
            <person name="Zhang H."/>
            <person name="Zhang X."/>
            <person name="Huang J."/>
            <person name="Zhang X."/>
            <person name="Sun H."/>
            <person name="Wang H."/>
        </authorList>
    </citation>
    <scope>NUCLEOTIDE SEQUENCE [LARGE SCALE GENOMIC DNA]</scope>
    <source>
        <strain evidence="9">TB1705</strain>
        <tissue evidence="9">Leaf</tissue>
    </source>
</reference>
<dbReference type="InterPro" id="IPR051996">
    <property type="entry name" value="Cytochrome_P450_78A"/>
</dbReference>
<evidence type="ECO:0000256" key="8">
    <source>
        <dbReference type="SAM" id="Phobius"/>
    </source>
</evidence>
<dbReference type="Proteomes" id="UP000541444">
    <property type="component" value="Unassembled WGS sequence"/>
</dbReference>
<comment type="caution">
    <text evidence="9">The sequence shown here is derived from an EMBL/GenBank/DDBJ whole genome shotgun (WGS) entry which is preliminary data.</text>
</comment>
<evidence type="ECO:0000256" key="2">
    <source>
        <dbReference type="ARBA" id="ARBA00010617"/>
    </source>
</evidence>
<keyword evidence="4" id="KW-0479">Metal-binding</keyword>
<dbReference type="EMBL" id="JACGCM010002548">
    <property type="protein sequence ID" value="KAF6138790.1"/>
    <property type="molecule type" value="Genomic_DNA"/>
</dbReference>
<feature type="transmembrane region" description="Helical" evidence="8">
    <location>
        <begin position="159"/>
        <end position="183"/>
    </location>
</feature>
<dbReference type="PANTHER" id="PTHR47946:SF14">
    <property type="entry name" value="CYTOCHROME P450 FAMILY PROTEIN"/>
    <property type="match status" value="1"/>
</dbReference>
<evidence type="ECO:0000256" key="6">
    <source>
        <dbReference type="ARBA" id="ARBA00023004"/>
    </source>
</evidence>
<sequence length="226" mass="26015">MESVGEVEVNKVLHFGSLNNVIMSVFGRCYDFNNGDDGVVLEELIIQEHKNKRVNGVYEDESGRDLLDLEKDERLSDSDMIAVLWVIAVSPESFAVISSKVVFEAGHYYFKNSNGTEYVIMKDTEVNFVVPVDSIVSFWFMYYYAILVGFLLLRDFDPFFSIGLCNHCICCMLVYPLGLCNHYSSLRLKTRKMCPLDNNEWEFPKYRHWKHLGQLDLVSSILSITS</sequence>
<evidence type="ECO:0000256" key="7">
    <source>
        <dbReference type="ARBA" id="ARBA00023033"/>
    </source>
</evidence>
<evidence type="ECO:0000256" key="5">
    <source>
        <dbReference type="ARBA" id="ARBA00023002"/>
    </source>
</evidence>
<protein>
    <submittedName>
        <fullName evidence="9">Uncharacterized protein</fullName>
    </submittedName>
</protein>
<keyword evidence="5" id="KW-0560">Oxidoreductase</keyword>
<organism evidence="9 10">
    <name type="scientific">Kingdonia uniflora</name>
    <dbReference type="NCBI Taxonomy" id="39325"/>
    <lineage>
        <taxon>Eukaryota</taxon>
        <taxon>Viridiplantae</taxon>
        <taxon>Streptophyta</taxon>
        <taxon>Embryophyta</taxon>
        <taxon>Tracheophyta</taxon>
        <taxon>Spermatophyta</taxon>
        <taxon>Magnoliopsida</taxon>
        <taxon>Ranunculales</taxon>
        <taxon>Circaeasteraceae</taxon>
        <taxon>Kingdonia</taxon>
    </lineage>
</organism>
<accession>A0A7J7L8B0</accession>
<keyword evidence="10" id="KW-1185">Reference proteome</keyword>
<evidence type="ECO:0000256" key="1">
    <source>
        <dbReference type="ARBA" id="ARBA00001971"/>
    </source>
</evidence>
<dbReference type="AlphaFoldDB" id="A0A7J7L8B0"/>
<evidence type="ECO:0000313" key="10">
    <source>
        <dbReference type="Proteomes" id="UP000541444"/>
    </source>
</evidence>
<evidence type="ECO:0000313" key="9">
    <source>
        <dbReference type="EMBL" id="KAF6138790.1"/>
    </source>
</evidence>
<evidence type="ECO:0000256" key="4">
    <source>
        <dbReference type="ARBA" id="ARBA00022723"/>
    </source>
</evidence>
<dbReference type="GO" id="GO:0046872">
    <property type="term" value="F:metal ion binding"/>
    <property type="evidence" value="ECO:0007669"/>
    <property type="project" value="UniProtKB-KW"/>
</dbReference>
<dbReference type="PANTHER" id="PTHR47946">
    <property type="entry name" value="CYTOCHROME P450 78A7-RELATED"/>
    <property type="match status" value="1"/>
</dbReference>
<keyword evidence="8" id="KW-0472">Membrane</keyword>
<keyword evidence="8" id="KW-0812">Transmembrane</keyword>
<keyword evidence="3" id="KW-0349">Heme</keyword>
<dbReference type="OrthoDB" id="1735034at2759"/>
<comment type="similarity">
    <text evidence="2">Belongs to the cytochrome P450 family.</text>
</comment>
<comment type="cofactor">
    <cofactor evidence="1">
        <name>heme</name>
        <dbReference type="ChEBI" id="CHEBI:30413"/>
    </cofactor>
</comment>
<gene>
    <name evidence="9" type="ORF">GIB67_025952</name>
</gene>